<dbReference type="OrthoDB" id="9779518at2"/>
<dbReference type="Gene3D" id="3.60.160.10">
    <property type="entry name" value="Mitochondrial biogenesis AIM24"/>
    <property type="match status" value="1"/>
</dbReference>
<dbReference type="STRING" id="1403537.Q428_11075"/>
<dbReference type="PANTHER" id="PTHR43657">
    <property type="entry name" value="TRYPTOPHAN RNA-BINDING ATTENUATOR PROTEIN-LIKE PROTEIN"/>
    <property type="match status" value="1"/>
</dbReference>
<dbReference type="Pfam" id="PF01987">
    <property type="entry name" value="AIM24"/>
    <property type="match status" value="1"/>
</dbReference>
<dbReference type="InterPro" id="IPR016031">
    <property type="entry name" value="Trp_RNA-bd_attenuator-like_dom"/>
</dbReference>
<evidence type="ECO:0008006" key="3">
    <source>
        <dbReference type="Google" id="ProtNLM"/>
    </source>
</evidence>
<dbReference type="EMBL" id="AZQP01000036">
    <property type="protein sequence ID" value="EYE87848.1"/>
    <property type="molecule type" value="Genomic_DNA"/>
</dbReference>
<organism evidence="1 2">
    <name type="scientific">Fervidicella metallireducens AeB</name>
    <dbReference type="NCBI Taxonomy" id="1403537"/>
    <lineage>
        <taxon>Bacteria</taxon>
        <taxon>Bacillati</taxon>
        <taxon>Bacillota</taxon>
        <taxon>Clostridia</taxon>
        <taxon>Eubacteriales</taxon>
        <taxon>Clostridiaceae</taxon>
        <taxon>Fervidicella</taxon>
    </lineage>
</organism>
<evidence type="ECO:0000313" key="1">
    <source>
        <dbReference type="EMBL" id="EYE87848.1"/>
    </source>
</evidence>
<dbReference type="Proteomes" id="UP000019681">
    <property type="component" value="Unassembled WGS sequence"/>
</dbReference>
<sequence>MGYAHQIDYKIYGDDMQFVEIELDPQESVIAEAGAMMMMSQGIQMQTIFGDGSGQDNQGGFMGKLFGAGKRILTGESLFMTMFTNMGYGKQQVSFAAPYPGKIIPLDLAQYGGRVICQRDAFLCAAKGVSVSIDFRKKLGVGFFGGEGFIMQRLEGDGLAFAHAGGTIIKKELMPGETLRVDTGCLVAMTGSVHYDIQYVGNVKTAFFGGEGLFFATLTGPGSVWIQSLPFSRLADRIFHAMPHTGGVRKDEGGVLDVLGGIGNLFDGD</sequence>
<evidence type="ECO:0000313" key="2">
    <source>
        <dbReference type="Proteomes" id="UP000019681"/>
    </source>
</evidence>
<dbReference type="RefSeq" id="WP_035380737.1">
    <property type="nucleotide sequence ID" value="NZ_AZQP01000036.1"/>
</dbReference>
<name>A0A017RSW1_9CLOT</name>
<dbReference type="SUPFAM" id="SSF51219">
    <property type="entry name" value="TRAP-like"/>
    <property type="match status" value="1"/>
</dbReference>
<dbReference type="InterPro" id="IPR036983">
    <property type="entry name" value="AIM24_sf"/>
</dbReference>
<proteinExistence type="predicted"/>
<dbReference type="NCBIfam" id="TIGR00266">
    <property type="entry name" value="TIGR00266 family protein"/>
    <property type="match status" value="1"/>
</dbReference>
<reference evidence="1 2" key="1">
    <citation type="journal article" date="2014" name="Genome Announc.">
        <title>Draft Genome Sequence of Fervidicella metallireducens Strain AeBT, an Iron-Reducing Thermoanaerobe from the Great Artesian Basin.</title>
        <authorList>
            <person name="Patel B.K."/>
        </authorList>
    </citation>
    <scope>NUCLEOTIDE SEQUENCE [LARGE SCALE GENOMIC DNA]</scope>
    <source>
        <strain evidence="1 2">AeB</strain>
    </source>
</reference>
<dbReference type="PANTHER" id="PTHR43657:SF1">
    <property type="entry name" value="ALTERED INHERITANCE OF MITOCHONDRIA PROTEIN 24, MITOCHONDRIAL"/>
    <property type="match status" value="1"/>
</dbReference>
<keyword evidence="2" id="KW-1185">Reference proteome</keyword>
<comment type="caution">
    <text evidence="1">The sequence shown here is derived from an EMBL/GenBank/DDBJ whole genome shotgun (WGS) entry which is preliminary data.</text>
</comment>
<gene>
    <name evidence="1" type="ORF">Q428_11075</name>
</gene>
<protein>
    <recommendedName>
        <fullName evidence="3">TIGR00266 family protein</fullName>
    </recommendedName>
</protein>
<dbReference type="AlphaFoldDB" id="A0A017RSW1"/>
<accession>A0A017RSW1</accession>
<dbReference type="InterPro" id="IPR002838">
    <property type="entry name" value="AIM24"/>
</dbReference>